<organism evidence="1 2">
    <name type="scientific">Aeromicrobium yanjiei</name>
    <dbReference type="NCBI Taxonomy" id="2662028"/>
    <lineage>
        <taxon>Bacteria</taxon>
        <taxon>Bacillati</taxon>
        <taxon>Actinomycetota</taxon>
        <taxon>Actinomycetes</taxon>
        <taxon>Propionibacteriales</taxon>
        <taxon>Nocardioidaceae</taxon>
        <taxon>Aeromicrobium</taxon>
    </lineage>
</organism>
<accession>A0A5Q2MLZ6</accession>
<evidence type="ECO:0000313" key="1">
    <source>
        <dbReference type="EMBL" id="QGG42186.1"/>
    </source>
</evidence>
<reference evidence="1 2" key="1">
    <citation type="submission" date="2019-11" db="EMBL/GenBank/DDBJ databases">
        <authorList>
            <person name="Li J."/>
        </authorList>
    </citation>
    <scope>NUCLEOTIDE SEQUENCE [LARGE SCALE GENOMIC DNA]</scope>
    <source>
        <strain evidence="1 2">MF47</strain>
    </source>
</reference>
<dbReference type="RefSeq" id="WP_153653626.1">
    <property type="nucleotide sequence ID" value="NZ_CP045737.1"/>
</dbReference>
<dbReference type="KEGG" id="aef:GEV26_12870"/>
<dbReference type="Proteomes" id="UP000392064">
    <property type="component" value="Chromosome"/>
</dbReference>
<gene>
    <name evidence="1" type="ORF">GEV26_12870</name>
</gene>
<protein>
    <submittedName>
        <fullName evidence="1">Uncharacterized protein</fullName>
    </submittedName>
</protein>
<evidence type="ECO:0000313" key="2">
    <source>
        <dbReference type="Proteomes" id="UP000392064"/>
    </source>
</evidence>
<keyword evidence="2" id="KW-1185">Reference proteome</keyword>
<proteinExistence type="predicted"/>
<name>A0A5Q2MLZ6_9ACTN</name>
<sequence>MGDGPEQLYADITSGQPAALDAAIDTCRTTMRQLADAIDLIGLATDTPEWDSSEAYEEYNLRAWATRAAAEVAFIRVNRTSLAVKMAASSYAAAVDSATDVIEWWRTTKRSDVSGDALTLARTIASLRLYAVRIALNGQLAEATDFLKTNPLTGDQEQWRTTGLIKSMLHDLNSPTDSGPAIPNTLATGDDDRGWTPQGLGYDPDGRPPALLQASYSGGKAQLAQIDPETGEQLGFVDLGGYKGGTPPDHAGGVTVHDGSVNVMSSGDPARMYTYSLKAVRDASPGQTVTPLPEPVSMRAGAYSTIDGDTLYVGTHVKDGPGNLFTYTKDESGQWVEQSGPHPTPPQTQGAAVVDGQIVFSTSYGRGNTSALEGYRLSDVLAGHGNNEDHRLGEVSLPSMSQGVVALDGHGLVTTFESGAEPYSKPDDDVSLDELWGAQSMTITPFSALGMTGGIEVVPVTLNQASVDFEAGGRRLQSAGTSVDGVALPAGCLGKNAQGDAFATEVTSSCDLTSKWISQGRISAKVTAEGLVTSATSYVKTDQGIRDAFARMSAWMAGS</sequence>
<dbReference type="AlphaFoldDB" id="A0A5Q2MLZ6"/>
<dbReference type="EMBL" id="CP045737">
    <property type="protein sequence ID" value="QGG42186.1"/>
    <property type="molecule type" value="Genomic_DNA"/>
</dbReference>
<dbReference type="SUPFAM" id="SSF63829">
    <property type="entry name" value="Calcium-dependent phosphotriesterase"/>
    <property type="match status" value="1"/>
</dbReference>